<feature type="domain" description="TadE-like" evidence="1">
    <location>
        <begin position="13"/>
        <end position="55"/>
    </location>
</feature>
<dbReference type="EMBL" id="SSTI01000007">
    <property type="protein sequence ID" value="THG39598.1"/>
    <property type="molecule type" value="Genomic_DNA"/>
</dbReference>
<dbReference type="RefSeq" id="WP_136451657.1">
    <property type="nucleotide sequence ID" value="NZ_SSTI01000007.1"/>
</dbReference>
<organism evidence="2 3">
    <name type="scientific">Sphingomonas olei</name>
    <dbReference type="NCBI Taxonomy" id="1886787"/>
    <lineage>
        <taxon>Bacteria</taxon>
        <taxon>Pseudomonadati</taxon>
        <taxon>Pseudomonadota</taxon>
        <taxon>Alphaproteobacteria</taxon>
        <taxon>Sphingomonadales</taxon>
        <taxon>Sphingomonadaceae</taxon>
        <taxon>Sphingomonas</taxon>
    </lineage>
</organism>
<gene>
    <name evidence="2" type="ORF">E5988_10510</name>
</gene>
<evidence type="ECO:0000313" key="3">
    <source>
        <dbReference type="Proteomes" id="UP000308038"/>
    </source>
</evidence>
<evidence type="ECO:0000313" key="2">
    <source>
        <dbReference type="EMBL" id="THG39598.1"/>
    </source>
</evidence>
<dbReference type="InterPro" id="IPR012495">
    <property type="entry name" value="TadE-like_dom"/>
</dbReference>
<name>A0ABY2QGX2_9SPHN</name>
<comment type="caution">
    <text evidence="2">The sequence shown here is derived from an EMBL/GenBank/DDBJ whole genome shotgun (WGS) entry which is preliminary data.</text>
</comment>
<dbReference type="Proteomes" id="UP000308038">
    <property type="component" value="Unassembled WGS sequence"/>
</dbReference>
<proteinExistence type="predicted"/>
<reference evidence="2 3" key="1">
    <citation type="submission" date="2019-04" db="EMBL/GenBank/DDBJ databases">
        <title>Microbes associate with the intestines of laboratory mice.</title>
        <authorList>
            <person name="Navarre W."/>
            <person name="Wong E."/>
            <person name="Huang K.C."/>
            <person name="Tropini C."/>
            <person name="Ng K."/>
            <person name="Yu B."/>
        </authorList>
    </citation>
    <scope>NUCLEOTIDE SEQUENCE [LARGE SCALE GENOMIC DNA]</scope>
    <source>
        <strain evidence="2 3">NM83_B4-11</strain>
    </source>
</reference>
<keyword evidence="3" id="KW-1185">Reference proteome</keyword>
<accession>A0ABY2QGX2</accession>
<protein>
    <submittedName>
        <fullName evidence="2">Pilus assembly protein</fullName>
    </submittedName>
</protein>
<sequence length="193" mass="20567">MKTFSHLIRDVTGVTVVEFALISPVMLAMICGTIEIGHTMFARAALEGAVVEAARAATASMESSQELREAAIRASISNAMSDFPTAPGKNITIVTTVYKDFSTSTPENFTDQNGNGVYDKGEDFIDRNGNGKWDPAIPIPGKLGGPGDVVSYTAAFPKSRLFGTMTSWFGVSPEATLVATTIVRNEAVVRKTL</sequence>
<evidence type="ECO:0000259" key="1">
    <source>
        <dbReference type="Pfam" id="PF07811"/>
    </source>
</evidence>
<dbReference type="Pfam" id="PF07811">
    <property type="entry name" value="TadE"/>
    <property type="match status" value="1"/>
</dbReference>